<gene>
    <name evidence="2" type="ORF">METZ01_LOCUS253502</name>
</gene>
<dbReference type="InterPro" id="IPR016181">
    <property type="entry name" value="Acyl_CoA_acyltransferase"/>
</dbReference>
<feature type="domain" description="N-acetyltransferase" evidence="1">
    <location>
        <begin position="1"/>
        <end position="167"/>
    </location>
</feature>
<evidence type="ECO:0000313" key="2">
    <source>
        <dbReference type="EMBL" id="SVC00648.1"/>
    </source>
</evidence>
<organism evidence="2">
    <name type="scientific">marine metagenome</name>
    <dbReference type="NCBI Taxonomy" id="408172"/>
    <lineage>
        <taxon>unclassified sequences</taxon>
        <taxon>metagenomes</taxon>
        <taxon>ecological metagenomes</taxon>
    </lineage>
</organism>
<sequence length="167" mass="19537">MDIRRANTEDIDAILSITGACAADMISKGILQWSEKYPNIKAFENDLSNNWLYVVVENNKTIGSITITPKMDEVYRSVKWLTVTSNNLYIHRLAIDPIMQSKGYAQQLMSFAENYGRKNNYESIRLDTFSKNTRNQRFYEQRGYVRLENVCFLNQSQDPFYCYELIL</sequence>
<protein>
    <recommendedName>
        <fullName evidence="1">N-acetyltransferase domain-containing protein</fullName>
    </recommendedName>
</protein>
<dbReference type="CDD" id="cd04301">
    <property type="entry name" value="NAT_SF"/>
    <property type="match status" value="1"/>
</dbReference>
<proteinExistence type="predicted"/>
<dbReference type="AlphaFoldDB" id="A0A382IM38"/>
<dbReference type="Pfam" id="PF00583">
    <property type="entry name" value="Acetyltransf_1"/>
    <property type="match status" value="1"/>
</dbReference>
<reference evidence="2" key="1">
    <citation type="submission" date="2018-05" db="EMBL/GenBank/DDBJ databases">
        <authorList>
            <person name="Lanie J.A."/>
            <person name="Ng W.-L."/>
            <person name="Kazmierczak K.M."/>
            <person name="Andrzejewski T.M."/>
            <person name="Davidsen T.M."/>
            <person name="Wayne K.J."/>
            <person name="Tettelin H."/>
            <person name="Glass J.I."/>
            <person name="Rusch D."/>
            <person name="Podicherti R."/>
            <person name="Tsui H.-C.T."/>
            <person name="Winkler M.E."/>
        </authorList>
    </citation>
    <scope>NUCLEOTIDE SEQUENCE</scope>
</reference>
<accession>A0A382IM38</accession>
<name>A0A382IM38_9ZZZZ</name>
<dbReference type="EMBL" id="UINC01068209">
    <property type="protein sequence ID" value="SVC00648.1"/>
    <property type="molecule type" value="Genomic_DNA"/>
</dbReference>
<dbReference type="InterPro" id="IPR050276">
    <property type="entry name" value="MshD_Acetyltransferase"/>
</dbReference>
<dbReference type="Gene3D" id="3.40.630.30">
    <property type="match status" value="1"/>
</dbReference>
<dbReference type="PROSITE" id="PS51186">
    <property type="entry name" value="GNAT"/>
    <property type="match status" value="1"/>
</dbReference>
<evidence type="ECO:0000259" key="1">
    <source>
        <dbReference type="PROSITE" id="PS51186"/>
    </source>
</evidence>
<dbReference type="SUPFAM" id="SSF55729">
    <property type="entry name" value="Acyl-CoA N-acyltransferases (Nat)"/>
    <property type="match status" value="1"/>
</dbReference>
<dbReference type="PANTHER" id="PTHR43617">
    <property type="entry name" value="L-AMINO ACID N-ACETYLTRANSFERASE"/>
    <property type="match status" value="1"/>
</dbReference>
<dbReference type="InterPro" id="IPR000182">
    <property type="entry name" value="GNAT_dom"/>
</dbReference>
<dbReference type="PANTHER" id="PTHR43617:SF22">
    <property type="entry name" value="L-AMINO ACID N-ACETYLTRANSFERASE AAAT"/>
    <property type="match status" value="1"/>
</dbReference>
<dbReference type="GO" id="GO:0016747">
    <property type="term" value="F:acyltransferase activity, transferring groups other than amino-acyl groups"/>
    <property type="evidence" value="ECO:0007669"/>
    <property type="project" value="InterPro"/>
</dbReference>